<evidence type="ECO:0000259" key="16">
    <source>
        <dbReference type="PROSITE" id="PS51192"/>
    </source>
</evidence>
<dbReference type="AlphaFoldDB" id="A0A2U3QFN7"/>
<dbReference type="NCBIfam" id="TIGR00643">
    <property type="entry name" value="recG"/>
    <property type="match status" value="1"/>
</dbReference>
<dbReference type="GO" id="GO:0005524">
    <property type="term" value="F:ATP binding"/>
    <property type="evidence" value="ECO:0007669"/>
    <property type="project" value="UniProtKB-KW"/>
</dbReference>
<dbReference type="OrthoDB" id="9804325at2"/>
<dbReference type="InterPro" id="IPR011545">
    <property type="entry name" value="DEAD/DEAH_box_helicase_dom"/>
</dbReference>
<reference evidence="19" key="1">
    <citation type="submission" date="2018-03" db="EMBL/GenBank/DDBJ databases">
        <authorList>
            <person name="Zecchin S."/>
        </authorList>
    </citation>
    <scope>NUCLEOTIDE SEQUENCE [LARGE SCALE GENOMIC DNA]</scope>
</reference>
<dbReference type="Proteomes" id="UP000245125">
    <property type="component" value="Unassembled WGS sequence"/>
</dbReference>
<comment type="function">
    <text evidence="15">Plays a critical role in recombination and DNA repair. Helps process Holliday junction intermediates to mature products by catalyzing branch migration. Has replication fork regression activity, unwinds stalled or blocked replication forks to make a HJ that can be resolved. Has a DNA unwinding activity characteristic of a DNA helicase with 3'-5' polarity.</text>
</comment>
<evidence type="ECO:0000256" key="4">
    <source>
        <dbReference type="ARBA" id="ARBA00022763"/>
    </source>
</evidence>
<accession>A0A2U3QFN7</accession>
<dbReference type="SMART" id="SM00487">
    <property type="entry name" value="DEXDc"/>
    <property type="match status" value="1"/>
</dbReference>
<keyword evidence="8" id="KW-0238">DNA-binding</keyword>
<dbReference type="InterPro" id="IPR027417">
    <property type="entry name" value="P-loop_NTPase"/>
</dbReference>
<sequence>MDSKLSEVLINSARGVGSKRAGLLGEIGITTVQDSLYYLPCRYIDRSSISNIFNLIEGQPQSVRGIVISTEIKMTRGRGKGIYEINLNDGTAVIKARWFNQPFIRKNISVGQELLLNGMVRRDAFSGLLVFDNPEYEVAGENGRPSAHSNRIVPVYGLTEGLSQKQLRNIMFGIIEDFINEVIDPLPEDIIKRLNLPSLRESLKELHFPADGADTDLLNRRESIYHKRLVFDELFMFELWMALVKRRNNCEKGRPLSCGGIFQRKLIEKLPFELTGAQLRVLSEIRKDMAGPHPMRRLLQGDVGCGKTIVAIMAILHAVECGCQAAVMAPTEVLAEQHYYTISSAVEGLGLKTKLVVGGMRERHIDRIASGEADIVIGTHALIQDDVAFSNLGLAIIDEQHKFGVTQRGLLRKKGQNPHVIVMTATPIPRSLALTLYGDLEYSVISEMPAGRVPVVTRAFTPEKRSIIYKTIEEQIKNGRQVYVVYPVIEESEKADFKSAVQGYEAFQKIFPEFGVGLLHGRMSPADKQAAMISFKERESHILVSTSVIEVGLDVPNATVMVIVHAERFGLAQLHQLRGRVGRGAGQSFCLLICYEPLGEDAARRIDIMVKTADGFEIAEKDLEIRGPGQFFGTRQAGVPDFRLADISRDIDMLEIAKKEAFKLIGTGCGLDGFPLLRRFFDDFFAERTDCYQTA</sequence>
<dbReference type="PANTHER" id="PTHR47964">
    <property type="entry name" value="ATP-DEPENDENT DNA HELICASE HOMOLOG RECG, CHLOROPLASTIC"/>
    <property type="match status" value="1"/>
</dbReference>
<dbReference type="InterPro" id="IPR033454">
    <property type="entry name" value="RecG_wedge"/>
</dbReference>
<evidence type="ECO:0000256" key="7">
    <source>
        <dbReference type="ARBA" id="ARBA00022840"/>
    </source>
</evidence>
<evidence type="ECO:0000256" key="14">
    <source>
        <dbReference type="ARBA" id="ARBA00048988"/>
    </source>
</evidence>
<dbReference type="CDD" id="cd18811">
    <property type="entry name" value="SF2_C_RecG"/>
    <property type="match status" value="1"/>
</dbReference>
<evidence type="ECO:0000256" key="2">
    <source>
        <dbReference type="ARBA" id="ARBA00017846"/>
    </source>
</evidence>
<dbReference type="InterPro" id="IPR047112">
    <property type="entry name" value="RecG/Mfd"/>
</dbReference>
<evidence type="ECO:0000256" key="3">
    <source>
        <dbReference type="ARBA" id="ARBA00022741"/>
    </source>
</evidence>
<dbReference type="GO" id="GO:0006310">
    <property type="term" value="P:DNA recombination"/>
    <property type="evidence" value="ECO:0007669"/>
    <property type="project" value="UniProtKB-UniRule"/>
</dbReference>
<keyword evidence="7 15" id="KW-0067">ATP-binding</keyword>
<dbReference type="PROSITE" id="PS51194">
    <property type="entry name" value="HELICASE_CTER"/>
    <property type="match status" value="1"/>
</dbReference>
<dbReference type="Gene3D" id="2.40.50.140">
    <property type="entry name" value="Nucleic acid-binding proteins"/>
    <property type="match status" value="1"/>
</dbReference>
<dbReference type="PROSITE" id="PS51192">
    <property type="entry name" value="HELICASE_ATP_BIND_1"/>
    <property type="match status" value="1"/>
</dbReference>
<evidence type="ECO:0000313" key="19">
    <source>
        <dbReference type="Proteomes" id="UP000245125"/>
    </source>
</evidence>
<dbReference type="Pfam" id="PF00270">
    <property type="entry name" value="DEAD"/>
    <property type="match status" value="1"/>
</dbReference>
<evidence type="ECO:0000256" key="10">
    <source>
        <dbReference type="ARBA" id="ARBA00023204"/>
    </source>
</evidence>
<dbReference type="SUPFAM" id="SSF52540">
    <property type="entry name" value="P-loop containing nucleoside triphosphate hydrolases"/>
    <property type="match status" value="2"/>
</dbReference>
<evidence type="ECO:0000259" key="17">
    <source>
        <dbReference type="PROSITE" id="PS51194"/>
    </source>
</evidence>
<feature type="domain" description="Helicase C-terminal" evidence="17">
    <location>
        <begin position="463"/>
        <end position="624"/>
    </location>
</feature>
<comment type="catalytic activity">
    <reaction evidence="14 15">
        <text>ATP + H2O = ADP + phosphate + H(+)</text>
        <dbReference type="Rhea" id="RHEA:13065"/>
        <dbReference type="ChEBI" id="CHEBI:15377"/>
        <dbReference type="ChEBI" id="CHEBI:15378"/>
        <dbReference type="ChEBI" id="CHEBI:30616"/>
        <dbReference type="ChEBI" id="CHEBI:43474"/>
        <dbReference type="ChEBI" id="CHEBI:456216"/>
        <dbReference type="EC" id="5.6.2.4"/>
    </reaction>
</comment>
<evidence type="ECO:0000256" key="12">
    <source>
        <dbReference type="ARBA" id="ARBA00034617"/>
    </source>
</evidence>
<keyword evidence="3 15" id="KW-0547">Nucleotide-binding</keyword>
<dbReference type="EC" id="5.6.2.4" evidence="13 15"/>
<proteinExistence type="inferred from homology"/>
<keyword evidence="9 15" id="KW-0233">DNA recombination</keyword>
<dbReference type="NCBIfam" id="NF008168">
    <property type="entry name" value="PRK10917.2-2"/>
    <property type="match status" value="1"/>
</dbReference>
<keyword evidence="4 15" id="KW-0227">DNA damage</keyword>
<keyword evidence="5 15" id="KW-0378">Hydrolase</keyword>
<dbReference type="GO" id="GO:0006281">
    <property type="term" value="P:DNA repair"/>
    <property type="evidence" value="ECO:0007669"/>
    <property type="project" value="UniProtKB-UniRule"/>
</dbReference>
<keyword evidence="6 15" id="KW-0347">Helicase</keyword>
<dbReference type="InterPro" id="IPR001650">
    <property type="entry name" value="Helicase_C-like"/>
</dbReference>
<evidence type="ECO:0000256" key="13">
    <source>
        <dbReference type="ARBA" id="ARBA00034808"/>
    </source>
</evidence>
<dbReference type="InterPro" id="IPR012340">
    <property type="entry name" value="NA-bd_OB-fold"/>
</dbReference>
<gene>
    <name evidence="18" type="primary">recG</name>
    <name evidence="18" type="ORF">NBG4_20034</name>
</gene>
<evidence type="ECO:0000256" key="6">
    <source>
        <dbReference type="ARBA" id="ARBA00022806"/>
    </source>
</evidence>
<evidence type="ECO:0000256" key="11">
    <source>
        <dbReference type="ARBA" id="ARBA00023235"/>
    </source>
</evidence>
<evidence type="ECO:0000313" key="18">
    <source>
        <dbReference type="EMBL" id="SPQ00228.1"/>
    </source>
</evidence>
<dbReference type="Pfam" id="PF17191">
    <property type="entry name" value="RecG_wedge"/>
    <property type="match status" value="1"/>
</dbReference>
<comment type="similarity">
    <text evidence="1 15">Belongs to the helicase family. RecG subfamily.</text>
</comment>
<keyword evidence="11" id="KW-0413">Isomerase</keyword>
<dbReference type="PANTHER" id="PTHR47964:SF1">
    <property type="entry name" value="ATP-DEPENDENT DNA HELICASE HOMOLOG RECG, CHLOROPLASTIC"/>
    <property type="match status" value="1"/>
</dbReference>
<dbReference type="EMBL" id="OUUY01000064">
    <property type="protein sequence ID" value="SPQ00228.1"/>
    <property type="molecule type" value="Genomic_DNA"/>
</dbReference>
<evidence type="ECO:0000256" key="9">
    <source>
        <dbReference type="ARBA" id="ARBA00023172"/>
    </source>
</evidence>
<dbReference type="Pfam" id="PF19833">
    <property type="entry name" value="RecG_dom3_C"/>
    <property type="match status" value="1"/>
</dbReference>
<evidence type="ECO:0000256" key="5">
    <source>
        <dbReference type="ARBA" id="ARBA00022801"/>
    </source>
</evidence>
<dbReference type="SMART" id="SM00490">
    <property type="entry name" value="HELICc"/>
    <property type="match status" value="1"/>
</dbReference>
<protein>
    <recommendedName>
        <fullName evidence="2 15">ATP-dependent DNA helicase RecG</fullName>
        <ecNumber evidence="13 15">5.6.2.4</ecNumber>
    </recommendedName>
</protein>
<dbReference type="InterPro" id="IPR004609">
    <property type="entry name" value="ATP-dep_DNA_helicase_RecG"/>
</dbReference>
<name>A0A2U3QFN7_9BACT</name>
<evidence type="ECO:0000256" key="15">
    <source>
        <dbReference type="RuleBase" id="RU363016"/>
    </source>
</evidence>
<dbReference type="NCBIfam" id="NF008165">
    <property type="entry name" value="PRK10917.1-3"/>
    <property type="match status" value="1"/>
</dbReference>
<comment type="catalytic activity">
    <reaction evidence="12 15">
        <text>Couples ATP hydrolysis with the unwinding of duplex DNA by translocating in the 3'-5' direction.</text>
        <dbReference type="EC" id="5.6.2.4"/>
    </reaction>
</comment>
<dbReference type="GO" id="GO:0043138">
    <property type="term" value="F:3'-5' DNA helicase activity"/>
    <property type="evidence" value="ECO:0007669"/>
    <property type="project" value="UniProtKB-EC"/>
</dbReference>
<dbReference type="GO" id="GO:0003677">
    <property type="term" value="F:DNA binding"/>
    <property type="evidence" value="ECO:0007669"/>
    <property type="project" value="UniProtKB-KW"/>
</dbReference>
<dbReference type="CDD" id="cd17992">
    <property type="entry name" value="DEXHc_RecG"/>
    <property type="match status" value="1"/>
</dbReference>
<dbReference type="GO" id="GO:0016887">
    <property type="term" value="F:ATP hydrolysis activity"/>
    <property type="evidence" value="ECO:0007669"/>
    <property type="project" value="RHEA"/>
</dbReference>
<organism evidence="18 19">
    <name type="scientific">Candidatus Sulfobium mesophilum</name>
    <dbReference type="NCBI Taxonomy" id="2016548"/>
    <lineage>
        <taxon>Bacteria</taxon>
        <taxon>Pseudomonadati</taxon>
        <taxon>Nitrospirota</taxon>
        <taxon>Nitrospiria</taxon>
        <taxon>Nitrospirales</taxon>
        <taxon>Nitrospiraceae</taxon>
        <taxon>Candidatus Sulfobium</taxon>
    </lineage>
</organism>
<dbReference type="CDD" id="cd04488">
    <property type="entry name" value="RecG_wedge_OBF"/>
    <property type="match status" value="1"/>
</dbReference>
<feature type="domain" description="Helicase ATP-binding" evidence="16">
    <location>
        <begin position="288"/>
        <end position="445"/>
    </location>
</feature>
<dbReference type="Gene3D" id="3.40.50.300">
    <property type="entry name" value="P-loop containing nucleotide triphosphate hydrolases"/>
    <property type="match status" value="2"/>
</dbReference>
<keyword evidence="19" id="KW-1185">Reference proteome</keyword>
<dbReference type="InterPro" id="IPR014001">
    <property type="entry name" value="Helicase_ATP-bd"/>
</dbReference>
<dbReference type="SUPFAM" id="SSF50249">
    <property type="entry name" value="Nucleic acid-binding proteins"/>
    <property type="match status" value="1"/>
</dbReference>
<dbReference type="Pfam" id="PF00271">
    <property type="entry name" value="Helicase_C"/>
    <property type="match status" value="1"/>
</dbReference>
<evidence type="ECO:0000256" key="1">
    <source>
        <dbReference type="ARBA" id="ARBA00007504"/>
    </source>
</evidence>
<dbReference type="InterPro" id="IPR045562">
    <property type="entry name" value="RecG_dom3_C"/>
</dbReference>
<evidence type="ECO:0000256" key="8">
    <source>
        <dbReference type="ARBA" id="ARBA00023125"/>
    </source>
</evidence>
<keyword evidence="10 15" id="KW-0234">DNA repair</keyword>